<organism evidence="2 3">
    <name type="scientific">Haematococcus lacustris</name>
    <name type="common">Green alga</name>
    <name type="synonym">Haematococcus pluvialis</name>
    <dbReference type="NCBI Taxonomy" id="44745"/>
    <lineage>
        <taxon>Eukaryota</taxon>
        <taxon>Viridiplantae</taxon>
        <taxon>Chlorophyta</taxon>
        <taxon>core chlorophytes</taxon>
        <taxon>Chlorophyceae</taxon>
        <taxon>CS clade</taxon>
        <taxon>Chlamydomonadales</taxon>
        <taxon>Haematococcaceae</taxon>
        <taxon>Haematococcus</taxon>
    </lineage>
</organism>
<protein>
    <submittedName>
        <fullName evidence="2">Uncharacterized protein</fullName>
    </submittedName>
</protein>
<evidence type="ECO:0000256" key="1">
    <source>
        <dbReference type="SAM" id="MobiDB-lite"/>
    </source>
</evidence>
<gene>
    <name evidence="2" type="ORF">HaLaN_23180</name>
</gene>
<sequence length="127" mass="13328">MAYTWRGSMAADQAGTAAPEPACPSAAPQGQPRTSCNGLHHTASLPSSSTTRVIKPAFDDPSNLELLAKLQQLGSVNLTGDNNTISHHSMQLAVAMQQHYSNPGNPELQAATLDKGHVADLIEEAAK</sequence>
<evidence type="ECO:0000313" key="2">
    <source>
        <dbReference type="EMBL" id="GFH25247.1"/>
    </source>
</evidence>
<accession>A0A699ZR16</accession>
<feature type="compositionally biased region" description="Low complexity" evidence="1">
    <location>
        <begin position="17"/>
        <end position="28"/>
    </location>
</feature>
<dbReference type="Proteomes" id="UP000485058">
    <property type="component" value="Unassembled WGS sequence"/>
</dbReference>
<name>A0A699ZR16_HAELA</name>
<dbReference type="AlphaFoldDB" id="A0A699ZR16"/>
<comment type="caution">
    <text evidence="2">The sequence shown here is derived from an EMBL/GenBank/DDBJ whole genome shotgun (WGS) entry which is preliminary data.</text>
</comment>
<dbReference type="EMBL" id="BLLF01002761">
    <property type="protein sequence ID" value="GFH25247.1"/>
    <property type="molecule type" value="Genomic_DNA"/>
</dbReference>
<proteinExistence type="predicted"/>
<reference evidence="2 3" key="1">
    <citation type="submission" date="2020-02" db="EMBL/GenBank/DDBJ databases">
        <title>Draft genome sequence of Haematococcus lacustris strain NIES-144.</title>
        <authorList>
            <person name="Morimoto D."/>
            <person name="Nakagawa S."/>
            <person name="Yoshida T."/>
            <person name="Sawayama S."/>
        </authorList>
    </citation>
    <scope>NUCLEOTIDE SEQUENCE [LARGE SCALE GENOMIC DNA]</scope>
    <source>
        <strain evidence="2 3">NIES-144</strain>
    </source>
</reference>
<keyword evidence="3" id="KW-1185">Reference proteome</keyword>
<feature type="region of interest" description="Disordered" evidence="1">
    <location>
        <begin position="1"/>
        <end position="54"/>
    </location>
</feature>
<evidence type="ECO:0000313" key="3">
    <source>
        <dbReference type="Proteomes" id="UP000485058"/>
    </source>
</evidence>
<feature type="non-terminal residue" evidence="2">
    <location>
        <position position="1"/>
    </location>
</feature>